<dbReference type="Proteomes" id="UP000530060">
    <property type="component" value="Unassembled WGS sequence"/>
</dbReference>
<dbReference type="SUPFAM" id="SSF141086">
    <property type="entry name" value="Agglutinin HPA-like"/>
    <property type="match status" value="1"/>
</dbReference>
<name>A0A6V6YYC4_9FLAO</name>
<organism evidence="1 2">
    <name type="scientific">Flavobacterium salmonis</name>
    <dbReference type="NCBI Taxonomy" id="2654844"/>
    <lineage>
        <taxon>Bacteria</taxon>
        <taxon>Pseudomonadati</taxon>
        <taxon>Bacteroidota</taxon>
        <taxon>Flavobacteriia</taxon>
        <taxon>Flavobacteriales</taxon>
        <taxon>Flavobacteriaceae</taxon>
        <taxon>Flavobacterium</taxon>
    </lineage>
</organism>
<evidence type="ECO:0000313" key="1">
    <source>
        <dbReference type="EMBL" id="CAD0003672.1"/>
    </source>
</evidence>
<protein>
    <recommendedName>
        <fullName evidence="3">H-type lectin domain-containing protein</fullName>
    </recommendedName>
</protein>
<comment type="caution">
    <text evidence="1">The sequence shown here is derived from an EMBL/GenBank/DDBJ whole genome shotgun (WGS) entry which is preliminary data.</text>
</comment>
<sequence>MAQIIKTGLVNKTAEGPLVITFESPFVTMPEIVVSPFWKNGPGPVGSVETITSISLESFTINSKNAASNYFVTWIAIAD</sequence>
<dbReference type="AlphaFoldDB" id="A0A6V6YYC4"/>
<gene>
    <name evidence="1" type="ORF">FLAT13_01800</name>
</gene>
<keyword evidence="2" id="KW-1185">Reference proteome</keyword>
<proteinExistence type="predicted"/>
<evidence type="ECO:0000313" key="2">
    <source>
        <dbReference type="Proteomes" id="UP000530060"/>
    </source>
</evidence>
<dbReference type="EMBL" id="CAIJDP010000063">
    <property type="protein sequence ID" value="CAD0003672.1"/>
    <property type="molecule type" value="Genomic_DNA"/>
</dbReference>
<dbReference type="InterPro" id="IPR037221">
    <property type="entry name" value="H-type_lectin_dom_sf"/>
</dbReference>
<evidence type="ECO:0008006" key="3">
    <source>
        <dbReference type="Google" id="ProtNLM"/>
    </source>
</evidence>
<reference evidence="1 2" key="1">
    <citation type="submission" date="2020-06" db="EMBL/GenBank/DDBJ databases">
        <authorList>
            <person name="Criscuolo A."/>
        </authorList>
    </citation>
    <scope>NUCLEOTIDE SEQUENCE [LARGE SCALE GENOMIC DNA]</scope>
    <source>
        <strain evidence="2">CIP 111411</strain>
    </source>
</reference>
<accession>A0A6V6YYC4</accession>
<dbReference type="RefSeq" id="WP_180908664.1">
    <property type="nucleotide sequence ID" value="NZ_CAIJDP010000063.1"/>
</dbReference>